<feature type="domain" description="SH3" evidence="4">
    <location>
        <begin position="365"/>
        <end position="427"/>
    </location>
</feature>
<dbReference type="AlphaFoldDB" id="A0A8X7WUJ4"/>
<dbReference type="InterPro" id="IPR013606">
    <property type="entry name" value="I-BAR_dom"/>
</dbReference>
<protein>
    <submittedName>
        <fullName evidence="6">BI2L1 protein</fullName>
    </submittedName>
</protein>
<evidence type="ECO:0000256" key="3">
    <source>
        <dbReference type="SAM" id="MobiDB-lite"/>
    </source>
</evidence>
<accession>A0A8X7WUJ4</accession>
<feature type="compositionally biased region" description="Polar residues" evidence="3">
    <location>
        <begin position="445"/>
        <end position="454"/>
    </location>
</feature>
<comment type="caution">
    <text evidence="6">The sequence shown here is derived from an EMBL/GenBank/DDBJ whole genome shotgun (WGS) entry which is preliminary data.</text>
</comment>
<feature type="domain" description="IMD" evidence="5">
    <location>
        <begin position="19"/>
        <end position="267"/>
    </location>
</feature>
<evidence type="ECO:0000259" key="4">
    <source>
        <dbReference type="PROSITE" id="PS50002"/>
    </source>
</evidence>
<evidence type="ECO:0000256" key="1">
    <source>
        <dbReference type="ARBA" id="ARBA00022443"/>
    </source>
</evidence>
<dbReference type="InterPro" id="IPR027267">
    <property type="entry name" value="AH/BAR_dom_sf"/>
</dbReference>
<feature type="compositionally biased region" description="Basic and acidic residues" evidence="3">
    <location>
        <begin position="338"/>
        <end position="351"/>
    </location>
</feature>
<dbReference type="PROSITE" id="PS51338">
    <property type="entry name" value="IMD"/>
    <property type="match status" value="1"/>
</dbReference>
<dbReference type="GO" id="GO:0051017">
    <property type="term" value="P:actin filament bundle assembly"/>
    <property type="evidence" value="ECO:0007669"/>
    <property type="project" value="TreeGrafter"/>
</dbReference>
<keyword evidence="1 2" id="KW-0728">SH3 domain</keyword>
<dbReference type="EMBL" id="JAATIS010009265">
    <property type="protein sequence ID" value="KAG2456090.1"/>
    <property type="molecule type" value="Genomic_DNA"/>
</dbReference>
<dbReference type="Gene3D" id="2.30.30.40">
    <property type="entry name" value="SH3 Domains"/>
    <property type="match status" value="1"/>
</dbReference>
<feature type="region of interest" description="Disordered" evidence="3">
    <location>
        <begin position="330"/>
        <end position="355"/>
    </location>
</feature>
<dbReference type="PROSITE" id="PS50002">
    <property type="entry name" value="SH3"/>
    <property type="match status" value="1"/>
</dbReference>
<dbReference type="Proteomes" id="UP000886611">
    <property type="component" value="Unassembled WGS sequence"/>
</dbReference>
<feature type="non-terminal residue" evidence="6">
    <location>
        <position position="1"/>
    </location>
</feature>
<dbReference type="InterPro" id="IPR027681">
    <property type="entry name" value="IRSp53/IRTKS/Pinkbar"/>
</dbReference>
<reference evidence="6 7" key="1">
    <citation type="journal article" date="2021" name="Cell">
        <title>Tracing the genetic footprints of vertebrate landing in non-teleost ray-finned fishes.</title>
        <authorList>
            <person name="Bi X."/>
            <person name="Wang K."/>
            <person name="Yang L."/>
            <person name="Pan H."/>
            <person name="Jiang H."/>
            <person name="Wei Q."/>
            <person name="Fang M."/>
            <person name="Yu H."/>
            <person name="Zhu C."/>
            <person name="Cai Y."/>
            <person name="He Y."/>
            <person name="Gan X."/>
            <person name="Zeng H."/>
            <person name="Yu D."/>
            <person name="Zhu Y."/>
            <person name="Jiang H."/>
            <person name="Qiu Q."/>
            <person name="Yang H."/>
            <person name="Zhang Y.E."/>
            <person name="Wang W."/>
            <person name="Zhu M."/>
            <person name="He S."/>
            <person name="Zhang G."/>
        </authorList>
    </citation>
    <scope>NUCLEOTIDE SEQUENCE [LARGE SCALE GENOMIC DNA]</scope>
    <source>
        <strain evidence="6">Bchr_013</strain>
    </source>
</reference>
<evidence type="ECO:0000313" key="6">
    <source>
        <dbReference type="EMBL" id="KAG2456090.1"/>
    </source>
</evidence>
<evidence type="ECO:0000313" key="7">
    <source>
        <dbReference type="Proteomes" id="UP000886611"/>
    </source>
</evidence>
<keyword evidence="7" id="KW-1185">Reference proteome</keyword>
<organism evidence="6 7">
    <name type="scientific">Polypterus senegalus</name>
    <name type="common">Senegal bichir</name>
    <dbReference type="NCBI Taxonomy" id="55291"/>
    <lineage>
        <taxon>Eukaryota</taxon>
        <taxon>Metazoa</taxon>
        <taxon>Chordata</taxon>
        <taxon>Craniata</taxon>
        <taxon>Vertebrata</taxon>
        <taxon>Euteleostomi</taxon>
        <taxon>Actinopterygii</taxon>
        <taxon>Polypteriformes</taxon>
        <taxon>Polypteridae</taxon>
        <taxon>Polypterus</taxon>
    </lineage>
</organism>
<name>A0A8X7WUJ4_POLSE</name>
<proteinExistence type="predicted"/>
<feature type="region of interest" description="Disordered" evidence="3">
    <location>
        <begin position="301"/>
        <end position="320"/>
    </location>
</feature>
<dbReference type="SUPFAM" id="SSF50044">
    <property type="entry name" value="SH3-domain"/>
    <property type="match status" value="1"/>
</dbReference>
<dbReference type="GO" id="GO:0005654">
    <property type="term" value="C:nucleoplasm"/>
    <property type="evidence" value="ECO:0007669"/>
    <property type="project" value="TreeGrafter"/>
</dbReference>
<dbReference type="GO" id="GO:0007009">
    <property type="term" value="P:plasma membrane organization"/>
    <property type="evidence" value="ECO:0007669"/>
    <property type="project" value="InterPro"/>
</dbReference>
<dbReference type="InterPro" id="IPR001452">
    <property type="entry name" value="SH3_domain"/>
</dbReference>
<dbReference type="SUPFAM" id="SSF103657">
    <property type="entry name" value="BAR/IMD domain-like"/>
    <property type="match status" value="1"/>
</dbReference>
<dbReference type="GO" id="GO:0051764">
    <property type="term" value="P:actin crosslink formation"/>
    <property type="evidence" value="ECO:0007669"/>
    <property type="project" value="TreeGrafter"/>
</dbReference>
<dbReference type="InterPro" id="IPR036028">
    <property type="entry name" value="SH3-like_dom_sf"/>
</dbReference>
<dbReference type="GO" id="GO:0030838">
    <property type="term" value="P:positive regulation of actin filament polymerization"/>
    <property type="evidence" value="ECO:0007669"/>
    <property type="project" value="TreeGrafter"/>
</dbReference>
<gene>
    <name evidence="6" type="primary">Baiap2l1</name>
    <name evidence="6" type="ORF">GTO96_0007913</name>
</gene>
<sequence length="477" mass="53565">MKQIKYLDVKEANAEMIFRLDEEQGEEALNQRNKDKNVMEQFNPGLRNLINLGKSYEKAVSAMTLAGKSYFDAVSKIGEMAAVSPVSRELGEVLIEISDSHKKLNLDLEDNFKRFHKEIIAELEHKIELDMKYMNATLKKYQTTHRDKLDMLEKSNSELKKLRRKSQGKTATKYEKLESEYVETITSRQLDMQQFIAEGCREALLEEKRRFCFLVDKHCTLTSSIFGYHSKAQELLGKKLPNWQDKCTDATKVPDTILTMIEGMKSSSTPQPSPHPGRYSMTVGLAHTERPKEILSSFVSLQSTEPPNPPPAPALKAHPSPLVDMFNHTEQPKVSSTTEKKATKGPRDDSSLPRSVSVATGLNMVKRPRVMTIFPHTAGSNNTLLSFQDGEIIILLTPEEKDGWLYGEHEKTKRSSVPVRSVSTANLVNQQSNSMILPPPDYEESSSPVRTTEVNAVPPPPAYSVRAHGAGPAIQLR</sequence>
<dbReference type="Gene3D" id="1.20.1270.60">
    <property type="entry name" value="Arfaptin homology (AH) domain/BAR domain"/>
    <property type="match status" value="1"/>
</dbReference>
<evidence type="ECO:0000256" key="2">
    <source>
        <dbReference type="PROSITE-ProRule" id="PRU00192"/>
    </source>
</evidence>
<dbReference type="PANTHER" id="PTHR14206">
    <property type="entry name" value="BRAIN-SPECIFIC ANGIOGENESIS INHIBITOR 1-ASSOCIATED PROTEIN 2"/>
    <property type="match status" value="1"/>
</dbReference>
<evidence type="ECO:0000259" key="5">
    <source>
        <dbReference type="PROSITE" id="PS51338"/>
    </source>
</evidence>
<dbReference type="FunFam" id="1.20.1270.60:FF:000043">
    <property type="entry name" value="Brain-specific angiogenesis inhibitor 1-associated protein 2-like 1"/>
    <property type="match status" value="1"/>
</dbReference>
<dbReference type="PANTHER" id="PTHR14206:SF4">
    <property type="entry name" value="BRAIN-SPECIFIC ANGIOGENESIS INHIBITOR 1-ASSOCIATED PROTEIN 2-LIKE PROTEIN 1"/>
    <property type="match status" value="1"/>
</dbReference>
<feature type="region of interest" description="Disordered" evidence="3">
    <location>
        <begin position="432"/>
        <end position="477"/>
    </location>
</feature>
<feature type="non-terminal residue" evidence="6">
    <location>
        <position position="477"/>
    </location>
</feature>
<dbReference type="GO" id="GO:0005829">
    <property type="term" value="C:cytosol"/>
    <property type="evidence" value="ECO:0007669"/>
    <property type="project" value="TreeGrafter"/>
</dbReference>
<dbReference type="Pfam" id="PF08397">
    <property type="entry name" value="IMD"/>
    <property type="match status" value="1"/>
</dbReference>